<evidence type="ECO:0000313" key="8">
    <source>
        <dbReference type="Proteomes" id="UP001488838"/>
    </source>
</evidence>
<gene>
    <name evidence="7" type="ORF">U0070_001424</name>
</gene>
<comment type="caution">
    <text evidence="7">The sequence shown here is derived from an EMBL/GenBank/DDBJ whole genome shotgun (WGS) entry which is preliminary data.</text>
</comment>
<keyword evidence="8" id="KW-1185">Reference proteome</keyword>
<organism evidence="7 8">
    <name type="scientific">Myodes glareolus</name>
    <name type="common">Bank vole</name>
    <name type="synonym">Clethrionomys glareolus</name>
    <dbReference type="NCBI Taxonomy" id="447135"/>
    <lineage>
        <taxon>Eukaryota</taxon>
        <taxon>Metazoa</taxon>
        <taxon>Chordata</taxon>
        <taxon>Craniata</taxon>
        <taxon>Vertebrata</taxon>
        <taxon>Euteleostomi</taxon>
        <taxon>Mammalia</taxon>
        <taxon>Eutheria</taxon>
        <taxon>Euarchontoglires</taxon>
        <taxon>Glires</taxon>
        <taxon>Rodentia</taxon>
        <taxon>Myomorpha</taxon>
        <taxon>Muroidea</taxon>
        <taxon>Cricetidae</taxon>
        <taxon>Arvicolinae</taxon>
        <taxon>Myodes</taxon>
    </lineage>
</organism>
<sequence>MHHLVLPFQTKACCAGFFGPQCQACPRKDQNVCSGNGFCLDGVNGLGTCNCEQGFNGTVCETCTEGKYGAHCDQGEHRPCPDPAPLSPPDPSWTAAWGGGAAASIPSTQLLLGQRQSPSIMTATCKTLCELGIVVSGFGELRRENGPESESSLGYRDYGTPSCPVLPTPFQAVP</sequence>
<dbReference type="EMBL" id="JBBHLL010000132">
    <property type="protein sequence ID" value="KAK7813718.1"/>
    <property type="molecule type" value="Genomic_DNA"/>
</dbReference>
<dbReference type="PANTHER" id="PTHR24038">
    <property type="entry name" value="STABILIN"/>
    <property type="match status" value="1"/>
</dbReference>
<evidence type="ECO:0000256" key="3">
    <source>
        <dbReference type="ARBA" id="ARBA00023157"/>
    </source>
</evidence>
<dbReference type="InterPro" id="IPR000742">
    <property type="entry name" value="EGF"/>
</dbReference>
<comment type="caution">
    <text evidence="5">Lacks conserved residue(s) required for the propagation of feature annotation.</text>
</comment>
<name>A0AAW0II04_MYOGA</name>
<keyword evidence="2" id="KW-0472">Membrane</keyword>
<dbReference type="AlphaFoldDB" id="A0AAW0II04"/>
<keyword evidence="3 5" id="KW-1015">Disulfide bond</keyword>
<dbReference type="PROSITE" id="PS50026">
    <property type="entry name" value="EGF_3"/>
    <property type="match status" value="1"/>
</dbReference>
<keyword evidence="4" id="KW-0325">Glycoprotein</keyword>
<evidence type="ECO:0000313" key="7">
    <source>
        <dbReference type="EMBL" id="KAK7813718.1"/>
    </source>
</evidence>
<proteinExistence type="predicted"/>
<dbReference type="PROSITE" id="PS00022">
    <property type="entry name" value="EGF_1"/>
    <property type="match status" value="1"/>
</dbReference>
<dbReference type="PROSITE" id="PS01248">
    <property type="entry name" value="EGF_LAM_1"/>
    <property type="match status" value="1"/>
</dbReference>
<dbReference type="Gene3D" id="2.10.25.10">
    <property type="entry name" value="Laminin"/>
    <property type="match status" value="1"/>
</dbReference>
<dbReference type="GO" id="GO:0030169">
    <property type="term" value="F:low-density lipoprotein particle binding"/>
    <property type="evidence" value="ECO:0007669"/>
    <property type="project" value="TreeGrafter"/>
</dbReference>
<dbReference type="PANTHER" id="PTHR24038:SF0">
    <property type="entry name" value="STABILIN-2"/>
    <property type="match status" value="1"/>
</dbReference>
<dbReference type="GO" id="GO:0005041">
    <property type="term" value="F:low-density lipoprotein particle receptor activity"/>
    <property type="evidence" value="ECO:0007669"/>
    <property type="project" value="TreeGrafter"/>
</dbReference>
<evidence type="ECO:0000256" key="4">
    <source>
        <dbReference type="ARBA" id="ARBA00023180"/>
    </source>
</evidence>
<dbReference type="Proteomes" id="UP001488838">
    <property type="component" value="Unassembled WGS sequence"/>
</dbReference>
<evidence type="ECO:0000256" key="1">
    <source>
        <dbReference type="ARBA" id="ARBA00004370"/>
    </source>
</evidence>
<protein>
    <recommendedName>
        <fullName evidence="6">EGF-like domain-containing protein</fullName>
    </recommendedName>
</protein>
<accession>A0AAW0II04</accession>
<evidence type="ECO:0000259" key="6">
    <source>
        <dbReference type="PROSITE" id="PS50026"/>
    </source>
</evidence>
<comment type="subcellular location">
    <subcellularLocation>
        <location evidence="1">Membrane</location>
    </subcellularLocation>
</comment>
<reference evidence="7 8" key="1">
    <citation type="journal article" date="2023" name="bioRxiv">
        <title>Conserved and derived expression patterns and positive selection on dental genes reveal complex evolutionary context of ever-growing rodent molars.</title>
        <authorList>
            <person name="Calamari Z.T."/>
            <person name="Song A."/>
            <person name="Cohen E."/>
            <person name="Akter M."/>
            <person name="Roy R.D."/>
            <person name="Hallikas O."/>
            <person name="Christensen M.M."/>
            <person name="Li P."/>
            <person name="Marangoni P."/>
            <person name="Jernvall J."/>
            <person name="Klein O.D."/>
        </authorList>
    </citation>
    <scope>NUCLEOTIDE SEQUENCE [LARGE SCALE GENOMIC DNA]</scope>
    <source>
        <strain evidence="7">V071</strain>
    </source>
</reference>
<dbReference type="GO" id="GO:0016020">
    <property type="term" value="C:membrane"/>
    <property type="evidence" value="ECO:0007669"/>
    <property type="project" value="UniProtKB-SubCell"/>
</dbReference>
<keyword evidence="5" id="KW-0245">EGF-like domain</keyword>
<evidence type="ECO:0000256" key="5">
    <source>
        <dbReference type="PROSITE-ProRule" id="PRU00076"/>
    </source>
</evidence>
<evidence type="ECO:0000256" key="2">
    <source>
        <dbReference type="ARBA" id="ARBA00023136"/>
    </source>
</evidence>
<dbReference type="InterPro" id="IPR002049">
    <property type="entry name" value="LE_dom"/>
</dbReference>
<feature type="domain" description="EGF-like" evidence="6">
    <location>
        <begin position="29"/>
        <end position="61"/>
    </location>
</feature>
<feature type="disulfide bond" evidence="5">
    <location>
        <begin position="51"/>
        <end position="60"/>
    </location>
</feature>